<proteinExistence type="predicted"/>
<name>S8AIS5_PENO1</name>
<evidence type="ECO:0000313" key="2">
    <source>
        <dbReference type="Proteomes" id="UP000019376"/>
    </source>
</evidence>
<dbReference type="HOGENOM" id="CLU_1611347_0_0_1"/>
<protein>
    <submittedName>
        <fullName evidence="1">Uncharacterized protein</fullName>
    </submittedName>
</protein>
<organism evidence="1 2">
    <name type="scientific">Penicillium oxalicum (strain 114-2 / CGMCC 5302)</name>
    <name type="common">Penicillium decumbens</name>
    <dbReference type="NCBI Taxonomy" id="933388"/>
    <lineage>
        <taxon>Eukaryota</taxon>
        <taxon>Fungi</taxon>
        <taxon>Dikarya</taxon>
        <taxon>Ascomycota</taxon>
        <taxon>Pezizomycotina</taxon>
        <taxon>Eurotiomycetes</taxon>
        <taxon>Eurotiomycetidae</taxon>
        <taxon>Eurotiales</taxon>
        <taxon>Aspergillaceae</taxon>
        <taxon>Penicillium</taxon>
    </lineage>
</organism>
<evidence type="ECO:0000313" key="1">
    <source>
        <dbReference type="EMBL" id="EPS25683.1"/>
    </source>
</evidence>
<gene>
    <name evidence="1" type="ORF">PDE_00617</name>
</gene>
<reference evidence="1 2" key="1">
    <citation type="journal article" date="2013" name="PLoS ONE">
        <title>Genomic and secretomic analyses reveal unique features of the lignocellulolytic enzyme system of Penicillium decumbens.</title>
        <authorList>
            <person name="Liu G."/>
            <person name="Zhang L."/>
            <person name="Wei X."/>
            <person name="Zou G."/>
            <person name="Qin Y."/>
            <person name="Ma L."/>
            <person name="Li J."/>
            <person name="Zheng H."/>
            <person name="Wang S."/>
            <person name="Wang C."/>
            <person name="Xun L."/>
            <person name="Zhao G.-P."/>
            <person name="Zhou Z."/>
            <person name="Qu Y."/>
        </authorList>
    </citation>
    <scope>NUCLEOTIDE SEQUENCE [LARGE SCALE GENOMIC DNA]</scope>
    <source>
        <strain evidence="2">114-2 / CGMCC 5302</strain>
    </source>
</reference>
<dbReference type="EMBL" id="KB644408">
    <property type="protein sequence ID" value="EPS25683.1"/>
    <property type="molecule type" value="Genomic_DNA"/>
</dbReference>
<dbReference type="Proteomes" id="UP000019376">
    <property type="component" value="Unassembled WGS sequence"/>
</dbReference>
<dbReference type="AlphaFoldDB" id="S8AIS5"/>
<accession>S8AIS5</accession>
<keyword evidence="2" id="KW-1185">Reference proteome</keyword>
<sequence>MLHGSKFDANDWRTGSRPWAVTSQAVAELIISWANLPIAQSPHSSGPGATLVPAIDWDKQQAELCVQLRRSLPSNVPPSPVAVTSPAQNTYQVHPSFRPLDHPESLSLVLSKLPAESAKTAFGPEVTIGSWAVHDGSPVDLDEGYRALWLQWNSRSSIFGSLASS</sequence>